<dbReference type="AlphaFoldDB" id="A0A225VPC0"/>
<dbReference type="CDD" id="cd00065">
    <property type="entry name" value="FYVE_like_SF"/>
    <property type="match status" value="2"/>
</dbReference>
<dbReference type="PANTHER" id="PTHR13510:SF44">
    <property type="entry name" value="RABENOSYN-5"/>
    <property type="match status" value="1"/>
</dbReference>
<feature type="domain" description="FYVE-type" evidence="6">
    <location>
        <begin position="340"/>
        <end position="405"/>
    </location>
</feature>
<feature type="region of interest" description="Disordered" evidence="5">
    <location>
        <begin position="98"/>
        <end position="123"/>
    </location>
</feature>
<accession>A0A225VPC0</accession>
<evidence type="ECO:0000313" key="7">
    <source>
        <dbReference type="EMBL" id="OWZ07283.1"/>
    </source>
</evidence>
<evidence type="ECO:0000256" key="3">
    <source>
        <dbReference type="ARBA" id="ARBA00022833"/>
    </source>
</evidence>
<dbReference type="EMBL" id="NBNE01003602">
    <property type="protein sequence ID" value="OWZ07283.1"/>
    <property type="molecule type" value="Genomic_DNA"/>
</dbReference>
<sequence>MKFTLPENAFPELILSKEHQEALIEEAEAVVRDTLAANETFRANGSKFTDPRWKLVRAKDGLNVYHHQRATLRSSRKFRRPRLKSSFSPVILSESIATDPGPISIDSTGTNDETSISSSASGEEMRRPAGFQMILHGTVDGKLDDAMFGTFAATNQAWMWRSSHINDRLDDARVLASIRGPTKEDPFRFLGVKWFVKERPAVLTGLVQQRDYLILEATGLTRDSKGEKVGYYLMHSIKLPRMVPELTELGLLRGDLSLCFIDRQRGRNKVEKYCRSFSDPRGKIIDRVAIAVTAESLICAASIVDYAYIKKLTWLMKHKGDQSASSENQARQNSRLRPKHCESCNKSFTKFSLSSATSGADCQICRRVICGKCSVVKKMTVDVSDRGSVKQCALRFCLDCLREARDQNVWEMALTGLDTASETSSASGSARTMKFTLPEDAFPALSLSKERQAELIQEADTVVRETIAANEEFIAEGATFRDPKWRLIRAKEGLNVYRQRRSAGSSQMSNDTRRPSSPHSQSSSWSYKNRSRAGSNFHWETNTTGERSESTENTIQDSMRRPGVSSMILHGTVDGNLDDCMFGTFASTDQAWMWRSSHLNDRLDDMRILATIRKPTAKDPFRFLGIKWFAKENSTVFSGIVQQRDFLIMEATGLTRDSKGDRVGYYLMHSVSLPGVPELSDMGIIRGELSLCFIDRQSGPGKVELFCRGFSDPRGGMLDRVSVAMTSEALMSAARVVDYAYIKKLTWLMKNKGTTNPRASDRGDFPRPTRCETCDKSFTKFSLTGVGAGAACQICNLVVCSKCCVVKKMTVDVSSTGSVKQCALQFCLSCLLEAKEKSVWELALNGVETTSECSSTCSSARFTPPI</sequence>
<evidence type="ECO:0000259" key="6">
    <source>
        <dbReference type="PROSITE" id="PS50178"/>
    </source>
</evidence>
<dbReference type="PANTHER" id="PTHR13510">
    <property type="entry name" value="FYVE-FINGER-CONTAINING RAB5 EFFECTOR PROTEIN RABENOSYN-5-RELATED"/>
    <property type="match status" value="1"/>
</dbReference>
<evidence type="ECO:0000256" key="1">
    <source>
        <dbReference type="ARBA" id="ARBA00022723"/>
    </source>
</evidence>
<feature type="region of interest" description="Disordered" evidence="5">
    <location>
        <begin position="498"/>
        <end position="556"/>
    </location>
</feature>
<reference evidence="8" key="1">
    <citation type="submission" date="2017-03" db="EMBL/GenBank/DDBJ databases">
        <title>Phytopthora megakarya and P. palmivora, two closely related causual agents of cacao black pod achieved similar genome size and gene model numbers by different mechanisms.</title>
        <authorList>
            <person name="Ali S."/>
            <person name="Shao J."/>
            <person name="Larry D.J."/>
            <person name="Kronmiller B."/>
            <person name="Shen D."/>
            <person name="Strem M.D."/>
            <person name="Melnick R.L."/>
            <person name="Guiltinan M.J."/>
            <person name="Tyler B.M."/>
            <person name="Meinhardt L.W."/>
            <person name="Bailey B.A."/>
        </authorList>
    </citation>
    <scope>NUCLEOTIDE SEQUENCE [LARGE SCALE GENOMIC DNA]</scope>
    <source>
        <strain evidence="8">zdho120</strain>
    </source>
</reference>
<feature type="compositionally biased region" description="Polar residues" evidence="5">
    <location>
        <begin position="532"/>
        <end position="556"/>
    </location>
</feature>
<dbReference type="InterPro" id="IPR023393">
    <property type="entry name" value="START-like_dom_sf"/>
</dbReference>
<evidence type="ECO:0000256" key="4">
    <source>
        <dbReference type="PROSITE-ProRule" id="PRU00091"/>
    </source>
</evidence>
<keyword evidence="3" id="KW-0862">Zinc</keyword>
<dbReference type="Proteomes" id="UP000198211">
    <property type="component" value="Unassembled WGS sequence"/>
</dbReference>
<dbReference type="OrthoDB" id="105025at2759"/>
<proteinExistence type="predicted"/>
<evidence type="ECO:0000256" key="2">
    <source>
        <dbReference type="ARBA" id="ARBA00022771"/>
    </source>
</evidence>
<keyword evidence="2 4" id="KW-0863">Zinc-finger</keyword>
<keyword evidence="8" id="KW-1185">Reference proteome</keyword>
<gene>
    <name evidence="7" type="ORF">PHMEG_00020344</name>
</gene>
<evidence type="ECO:0000256" key="5">
    <source>
        <dbReference type="SAM" id="MobiDB-lite"/>
    </source>
</evidence>
<feature type="compositionally biased region" description="Low complexity" evidence="5">
    <location>
        <begin position="517"/>
        <end position="526"/>
    </location>
</feature>
<organism evidence="7 8">
    <name type="scientific">Phytophthora megakarya</name>
    <dbReference type="NCBI Taxonomy" id="4795"/>
    <lineage>
        <taxon>Eukaryota</taxon>
        <taxon>Sar</taxon>
        <taxon>Stramenopiles</taxon>
        <taxon>Oomycota</taxon>
        <taxon>Peronosporomycetes</taxon>
        <taxon>Peronosporales</taxon>
        <taxon>Peronosporaceae</taxon>
        <taxon>Phytophthora</taxon>
    </lineage>
</organism>
<protein>
    <recommendedName>
        <fullName evidence="6">FYVE-type domain-containing protein</fullName>
    </recommendedName>
</protein>
<comment type="caution">
    <text evidence="7">The sequence shown here is derived from an EMBL/GenBank/DDBJ whole genome shotgun (WGS) entry which is preliminary data.</text>
</comment>
<feature type="compositionally biased region" description="Polar residues" evidence="5">
    <location>
        <begin position="105"/>
        <end position="121"/>
    </location>
</feature>
<dbReference type="Gene3D" id="3.30.530.20">
    <property type="match status" value="1"/>
</dbReference>
<dbReference type="InterPro" id="IPR052727">
    <property type="entry name" value="Rab4/Rab5_effector"/>
</dbReference>
<dbReference type="PROSITE" id="PS50178">
    <property type="entry name" value="ZF_FYVE"/>
    <property type="match status" value="1"/>
</dbReference>
<dbReference type="GO" id="GO:0008270">
    <property type="term" value="F:zinc ion binding"/>
    <property type="evidence" value="ECO:0007669"/>
    <property type="project" value="UniProtKB-KW"/>
</dbReference>
<evidence type="ECO:0000313" key="8">
    <source>
        <dbReference type="Proteomes" id="UP000198211"/>
    </source>
</evidence>
<name>A0A225VPC0_9STRA</name>
<dbReference type="InterPro" id="IPR017455">
    <property type="entry name" value="Znf_FYVE-rel"/>
</dbReference>
<keyword evidence="1" id="KW-0479">Metal-binding</keyword>